<name>A0A4Y4D1U4_ZOORA</name>
<gene>
    <name evidence="2" type="ORF">ZRA01_36260</name>
</gene>
<feature type="signal peptide" evidence="1">
    <location>
        <begin position="1"/>
        <end position="25"/>
    </location>
</feature>
<feature type="chain" id="PRO_5021507424" evidence="1">
    <location>
        <begin position="26"/>
        <end position="203"/>
    </location>
</feature>
<reference evidence="2 3" key="1">
    <citation type="submission" date="2019-06" db="EMBL/GenBank/DDBJ databases">
        <title>Whole genome shotgun sequence of Zoogloea ramigera NBRC 15342.</title>
        <authorList>
            <person name="Hosoyama A."/>
            <person name="Uohara A."/>
            <person name="Ohji S."/>
            <person name="Ichikawa N."/>
        </authorList>
    </citation>
    <scope>NUCLEOTIDE SEQUENCE [LARGE SCALE GENOMIC DNA]</scope>
    <source>
        <strain evidence="2 3">NBRC 15342</strain>
    </source>
</reference>
<keyword evidence="3" id="KW-1185">Reference proteome</keyword>
<comment type="caution">
    <text evidence="2">The sequence shown here is derived from an EMBL/GenBank/DDBJ whole genome shotgun (WGS) entry which is preliminary data.</text>
</comment>
<dbReference type="Proteomes" id="UP000318422">
    <property type="component" value="Unassembled WGS sequence"/>
</dbReference>
<dbReference type="InterPro" id="IPR013424">
    <property type="entry name" value="Ice-binding_C"/>
</dbReference>
<dbReference type="OrthoDB" id="8901729at2"/>
<sequence length="203" mass="21047">MKNLLDRLLAVACLGLVSISMPAHASTYTFSQTGFEDGGMVSGYFTGSDLNGDGFIRMSGAQREVGDFLLRYTGGSRLPDITIDFAELTRAASFGMGLQYLVGSSTIGAKGGANNGSIYVFDFSPLLIPTAAVLVFPDGQSGASGTAISFESGFASVSLDFMNVIDMNQINTAGNVSKVSEPSSLGLLGIAAALMGGLRRRKG</sequence>
<dbReference type="NCBIfam" id="TIGR02595">
    <property type="entry name" value="PEP_CTERM"/>
    <property type="match status" value="1"/>
</dbReference>
<keyword evidence="1" id="KW-0732">Signal</keyword>
<evidence type="ECO:0000256" key="1">
    <source>
        <dbReference type="SAM" id="SignalP"/>
    </source>
</evidence>
<organism evidence="2 3">
    <name type="scientific">Zoogloea ramigera</name>
    <dbReference type="NCBI Taxonomy" id="350"/>
    <lineage>
        <taxon>Bacteria</taxon>
        <taxon>Pseudomonadati</taxon>
        <taxon>Pseudomonadota</taxon>
        <taxon>Betaproteobacteria</taxon>
        <taxon>Rhodocyclales</taxon>
        <taxon>Zoogloeaceae</taxon>
        <taxon>Zoogloea</taxon>
    </lineage>
</organism>
<dbReference type="EMBL" id="BJNV01000097">
    <property type="protein sequence ID" value="GEC97553.1"/>
    <property type="molecule type" value="Genomic_DNA"/>
</dbReference>
<evidence type="ECO:0000313" key="2">
    <source>
        <dbReference type="EMBL" id="GEC97553.1"/>
    </source>
</evidence>
<protein>
    <submittedName>
        <fullName evidence="2">Uncharacterized protein</fullName>
    </submittedName>
</protein>
<evidence type="ECO:0000313" key="3">
    <source>
        <dbReference type="Proteomes" id="UP000318422"/>
    </source>
</evidence>
<dbReference type="RefSeq" id="WP_141354857.1">
    <property type="nucleotide sequence ID" value="NZ_BJNV01000097.1"/>
</dbReference>
<dbReference type="AlphaFoldDB" id="A0A4Y4D1U4"/>
<accession>A0A4Y4D1U4</accession>
<proteinExistence type="predicted"/>